<keyword evidence="1" id="KW-0223">Dioxygenase</keyword>
<proteinExistence type="predicted"/>
<dbReference type="InterPro" id="IPR047183">
    <property type="entry name" value="GDO-like"/>
</dbReference>
<evidence type="ECO:0000313" key="6">
    <source>
        <dbReference type="Proteomes" id="UP000054321"/>
    </source>
</evidence>
<dbReference type="CDD" id="cd02216">
    <property type="entry name" value="cupin_GDO-like_N"/>
    <property type="match status" value="1"/>
</dbReference>
<dbReference type="HOGENOM" id="CLU_060572_0_0_1"/>
<dbReference type="InterPro" id="IPR013096">
    <property type="entry name" value="Cupin_2"/>
</dbReference>
<feature type="compositionally biased region" description="Polar residues" evidence="3">
    <location>
        <begin position="10"/>
        <end position="21"/>
    </location>
</feature>
<dbReference type="Pfam" id="PF07883">
    <property type="entry name" value="Cupin_2"/>
    <property type="match status" value="1"/>
</dbReference>
<evidence type="ECO:0000256" key="1">
    <source>
        <dbReference type="ARBA" id="ARBA00022964"/>
    </source>
</evidence>
<sequence length="358" mass="40063">MNAAEKSYDSIKQSKSTSSAVQPPFDVDHLHKLECGRQDEESFYAKLPSKSVEPLWLDLARYVTPSPSPSASVAVWRFSEIRPLLMEAGRLVSVEEAERRVLMLVNPSLKAPCTTDTIYGGLQLVLPGETAPAHRHVAFALRFIIEGSRGFTAVEGEKIMMQRGDIILTPSWNWHDHGNEGTEPVIWLDGLDLPIFRLLKLNFASSYPEPRYPSRVSDQSTSQFPWAPVEKALQEITGVYAQYHYRFEDGRHLSQTLSAQAERISAQKSSPEMQSTLSFMYHVVDGEGYSTILSPDSDQPHNITWSSKDTFAVPAWSRISHTCTMKKGDAFLVGINDRPIVESLGLFRDASAFSTVVR</sequence>
<dbReference type="Proteomes" id="UP000054321">
    <property type="component" value="Unassembled WGS sequence"/>
</dbReference>
<dbReference type="AlphaFoldDB" id="A0A0C3DCD4"/>
<evidence type="ECO:0000256" key="3">
    <source>
        <dbReference type="SAM" id="MobiDB-lite"/>
    </source>
</evidence>
<dbReference type="InterPro" id="IPR014710">
    <property type="entry name" value="RmlC-like_jellyroll"/>
</dbReference>
<dbReference type="OrthoDB" id="2205143at2759"/>
<dbReference type="Gene3D" id="2.60.120.10">
    <property type="entry name" value="Jelly Rolls"/>
    <property type="match status" value="1"/>
</dbReference>
<dbReference type="InParanoid" id="A0A0C3DCD4"/>
<name>A0A0C3DCD4_OIDMZ</name>
<dbReference type="GO" id="GO:0051213">
    <property type="term" value="F:dioxygenase activity"/>
    <property type="evidence" value="ECO:0007669"/>
    <property type="project" value="UniProtKB-KW"/>
</dbReference>
<reference evidence="5 6" key="1">
    <citation type="submission" date="2014-04" db="EMBL/GenBank/DDBJ databases">
        <authorList>
            <consortium name="DOE Joint Genome Institute"/>
            <person name="Kuo A."/>
            <person name="Martino E."/>
            <person name="Perotto S."/>
            <person name="Kohler A."/>
            <person name="Nagy L.G."/>
            <person name="Floudas D."/>
            <person name="Copeland A."/>
            <person name="Barry K.W."/>
            <person name="Cichocki N."/>
            <person name="Veneault-Fourrey C."/>
            <person name="LaButti K."/>
            <person name="Lindquist E.A."/>
            <person name="Lipzen A."/>
            <person name="Lundell T."/>
            <person name="Morin E."/>
            <person name="Murat C."/>
            <person name="Sun H."/>
            <person name="Tunlid A."/>
            <person name="Henrissat B."/>
            <person name="Grigoriev I.V."/>
            <person name="Hibbett D.S."/>
            <person name="Martin F."/>
            <person name="Nordberg H.P."/>
            <person name="Cantor M.N."/>
            <person name="Hua S.X."/>
        </authorList>
    </citation>
    <scope>NUCLEOTIDE SEQUENCE [LARGE SCALE GENOMIC DNA]</scope>
    <source>
        <strain evidence="5 6">Zn</strain>
    </source>
</reference>
<dbReference type="InterPro" id="IPR011051">
    <property type="entry name" value="RmlC_Cupin_sf"/>
</dbReference>
<organism evidence="5 6">
    <name type="scientific">Oidiodendron maius (strain Zn)</name>
    <dbReference type="NCBI Taxonomy" id="913774"/>
    <lineage>
        <taxon>Eukaryota</taxon>
        <taxon>Fungi</taxon>
        <taxon>Dikarya</taxon>
        <taxon>Ascomycota</taxon>
        <taxon>Pezizomycotina</taxon>
        <taxon>Leotiomycetes</taxon>
        <taxon>Leotiomycetes incertae sedis</taxon>
        <taxon>Myxotrichaceae</taxon>
        <taxon>Oidiodendron</taxon>
    </lineage>
</organism>
<dbReference type="EMBL" id="KN832870">
    <property type="protein sequence ID" value="KIN09014.1"/>
    <property type="molecule type" value="Genomic_DNA"/>
</dbReference>
<dbReference type="PANTHER" id="PTHR41517:SF1">
    <property type="entry name" value="CUPIN"/>
    <property type="match status" value="1"/>
</dbReference>
<keyword evidence="6" id="KW-1185">Reference proteome</keyword>
<evidence type="ECO:0000313" key="5">
    <source>
        <dbReference type="EMBL" id="KIN09014.1"/>
    </source>
</evidence>
<dbReference type="SUPFAM" id="SSF51182">
    <property type="entry name" value="RmlC-like cupins"/>
    <property type="match status" value="1"/>
</dbReference>
<accession>A0A0C3DCD4</accession>
<evidence type="ECO:0000259" key="4">
    <source>
        <dbReference type="Pfam" id="PF07883"/>
    </source>
</evidence>
<dbReference type="STRING" id="913774.A0A0C3DCD4"/>
<dbReference type="PANTHER" id="PTHR41517">
    <property type="entry name" value="1,2-DIOXYGENASE PROTEIN-RELATED"/>
    <property type="match status" value="1"/>
</dbReference>
<feature type="domain" description="Cupin type-2" evidence="4">
    <location>
        <begin position="122"/>
        <end position="189"/>
    </location>
</feature>
<reference evidence="6" key="2">
    <citation type="submission" date="2015-01" db="EMBL/GenBank/DDBJ databases">
        <title>Evolutionary Origins and Diversification of the Mycorrhizal Mutualists.</title>
        <authorList>
            <consortium name="DOE Joint Genome Institute"/>
            <consortium name="Mycorrhizal Genomics Consortium"/>
            <person name="Kohler A."/>
            <person name="Kuo A."/>
            <person name="Nagy L.G."/>
            <person name="Floudas D."/>
            <person name="Copeland A."/>
            <person name="Barry K.W."/>
            <person name="Cichocki N."/>
            <person name="Veneault-Fourrey C."/>
            <person name="LaButti K."/>
            <person name="Lindquist E.A."/>
            <person name="Lipzen A."/>
            <person name="Lundell T."/>
            <person name="Morin E."/>
            <person name="Murat C."/>
            <person name="Riley R."/>
            <person name="Ohm R."/>
            <person name="Sun H."/>
            <person name="Tunlid A."/>
            <person name="Henrissat B."/>
            <person name="Grigoriev I.V."/>
            <person name="Hibbett D.S."/>
            <person name="Martin F."/>
        </authorList>
    </citation>
    <scope>NUCLEOTIDE SEQUENCE [LARGE SCALE GENOMIC DNA]</scope>
    <source>
        <strain evidence="6">Zn</strain>
    </source>
</reference>
<gene>
    <name evidence="5" type="ORF">OIDMADRAFT_37946</name>
</gene>
<protein>
    <recommendedName>
        <fullName evidence="4">Cupin type-2 domain-containing protein</fullName>
    </recommendedName>
</protein>
<keyword evidence="2" id="KW-0560">Oxidoreductase</keyword>
<feature type="region of interest" description="Disordered" evidence="3">
    <location>
        <begin position="1"/>
        <end position="25"/>
    </location>
</feature>
<evidence type="ECO:0000256" key="2">
    <source>
        <dbReference type="ARBA" id="ARBA00023002"/>
    </source>
</evidence>